<evidence type="ECO:0000256" key="1">
    <source>
        <dbReference type="SAM" id="Phobius"/>
    </source>
</evidence>
<gene>
    <name evidence="3" type="ORF">GCM10023147_29470</name>
</gene>
<feature type="chain" id="PRO_5046337482" description="Phospholipase A2" evidence="2">
    <location>
        <begin position="35"/>
        <end position="270"/>
    </location>
</feature>
<evidence type="ECO:0000256" key="2">
    <source>
        <dbReference type="SAM" id="SignalP"/>
    </source>
</evidence>
<sequence>MPVSLRRLPASLTLPFALILTIVATLFAAFPAHADVAALPAFRSEASAADRATPAGAAVYALTGSTPTDALRFIPRDFAVGAHYTPILRDGVPAKPTGGCSDKGVPFPETFMPICAAHDLGFDLLRYAAHTGHPLGPWARKALDAMLIKRMYAECRDSLCRTAAQSANVGLKFNTWRQFYGVPMYETPADVGASLVGRSVDLVRAAAAGGSSYRAVVMLVALVLGFIAVATGGRAASMVRRRLPDRLRGRRLTLAPLRLQIPVRRRRALR</sequence>
<organism evidence="3 4">
    <name type="scientific">Tsukamurella soli</name>
    <dbReference type="NCBI Taxonomy" id="644556"/>
    <lineage>
        <taxon>Bacteria</taxon>
        <taxon>Bacillati</taxon>
        <taxon>Actinomycetota</taxon>
        <taxon>Actinomycetes</taxon>
        <taxon>Mycobacteriales</taxon>
        <taxon>Tsukamurellaceae</taxon>
        <taxon>Tsukamurella</taxon>
    </lineage>
</organism>
<accession>A0ABP8JTG7</accession>
<keyword evidence="4" id="KW-1185">Reference proteome</keyword>
<dbReference type="Proteomes" id="UP001500635">
    <property type="component" value="Unassembled WGS sequence"/>
</dbReference>
<feature type="transmembrane region" description="Helical" evidence="1">
    <location>
        <begin position="215"/>
        <end position="236"/>
    </location>
</feature>
<proteinExistence type="predicted"/>
<keyword evidence="2" id="KW-0732">Signal</keyword>
<feature type="signal peptide" evidence="2">
    <location>
        <begin position="1"/>
        <end position="34"/>
    </location>
</feature>
<reference evidence="4" key="1">
    <citation type="journal article" date="2019" name="Int. J. Syst. Evol. Microbiol.">
        <title>The Global Catalogue of Microorganisms (GCM) 10K type strain sequencing project: providing services to taxonomists for standard genome sequencing and annotation.</title>
        <authorList>
            <consortium name="The Broad Institute Genomics Platform"/>
            <consortium name="The Broad Institute Genome Sequencing Center for Infectious Disease"/>
            <person name="Wu L."/>
            <person name="Ma J."/>
        </authorList>
    </citation>
    <scope>NUCLEOTIDE SEQUENCE [LARGE SCALE GENOMIC DNA]</scope>
    <source>
        <strain evidence="4">JCM 17688</strain>
    </source>
</reference>
<dbReference type="InterPro" id="IPR036444">
    <property type="entry name" value="PLipase_A2_dom_sf"/>
</dbReference>
<name>A0ABP8JTG7_9ACTN</name>
<keyword evidence="1" id="KW-0472">Membrane</keyword>
<evidence type="ECO:0000313" key="4">
    <source>
        <dbReference type="Proteomes" id="UP001500635"/>
    </source>
</evidence>
<comment type="caution">
    <text evidence="3">The sequence shown here is derived from an EMBL/GenBank/DDBJ whole genome shotgun (WGS) entry which is preliminary data.</text>
</comment>
<evidence type="ECO:0008006" key="5">
    <source>
        <dbReference type="Google" id="ProtNLM"/>
    </source>
</evidence>
<protein>
    <recommendedName>
        <fullName evidence="5">Phospholipase A2</fullName>
    </recommendedName>
</protein>
<dbReference type="RefSeq" id="WP_344997241.1">
    <property type="nucleotide sequence ID" value="NZ_BAABFR010000045.1"/>
</dbReference>
<keyword evidence="1" id="KW-1133">Transmembrane helix</keyword>
<evidence type="ECO:0000313" key="3">
    <source>
        <dbReference type="EMBL" id="GAA4395823.1"/>
    </source>
</evidence>
<dbReference type="Gene3D" id="1.20.90.10">
    <property type="entry name" value="Phospholipase A2 domain"/>
    <property type="match status" value="1"/>
</dbReference>
<dbReference type="EMBL" id="BAABFR010000045">
    <property type="protein sequence ID" value="GAA4395823.1"/>
    <property type="molecule type" value="Genomic_DNA"/>
</dbReference>
<keyword evidence="1" id="KW-0812">Transmembrane</keyword>